<dbReference type="PROSITE" id="PS50011">
    <property type="entry name" value="PROTEIN_KINASE_DOM"/>
    <property type="match status" value="1"/>
</dbReference>
<keyword evidence="2" id="KW-0808">Transferase</keyword>
<evidence type="ECO:0000256" key="2">
    <source>
        <dbReference type="ARBA" id="ARBA00022679"/>
    </source>
</evidence>
<name>A0ABR4PB57_9HELO</name>
<dbReference type="InterPro" id="IPR051175">
    <property type="entry name" value="CLK_kinases"/>
</dbReference>
<keyword evidence="4 7" id="KW-0418">Kinase</keyword>
<dbReference type="Pfam" id="PF00069">
    <property type="entry name" value="Pkinase"/>
    <property type="match status" value="1"/>
</dbReference>
<evidence type="ECO:0000256" key="1">
    <source>
        <dbReference type="ARBA" id="ARBA00022527"/>
    </source>
</evidence>
<gene>
    <name evidence="7" type="ORF">PVAG01_06963</name>
</gene>
<keyword evidence="8" id="KW-1185">Reference proteome</keyword>
<feature type="domain" description="Protein kinase" evidence="6">
    <location>
        <begin position="71"/>
        <end position="447"/>
    </location>
</feature>
<dbReference type="PANTHER" id="PTHR45646:SF11">
    <property type="entry name" value="SERINE_THREONINE-PROTEIN KINASE DOA"/>
    <property type="match status" value="1"/>
</dbReference>
<reference evidence="7 8" key="1">
    <citation type="submission" date="2024-06" db="EMBL/GenBank/DDBJ databases">
        <title>Complete genome of Phlyctema vagabunda strain 19-DSS-EL-015.</title>
        <authorList>
            <person name="Fiorenzani C."/>
        </authorList>
    </citation>
    <scope>NUCLEOTIDE SEQUENCE [LARGE SCALE GENOMIC DNA]</scope>
    <source>
        <strain evidence="7 8">19-DSS-EL-015</strain>
    </source>
</reference>
<evidence type="ECO:0000313" key="8">
    <source>
        <dbReference type="Proteomes" id="UP001629113"/>
    </source>
</evidence>
<dbReference type="EMBL" id="JBFCZG010000006">
    <property type="protein sequence ID" value="KAL3420518.1"/>
    <property type="molecule type" value="Genomic_DNA"/>
</dbReference>
<dbReference type="GO" id="GO:0016301">
    <property type="term" value="F:kinase activity"/>
    <property type="evidence" value="ECO:0007669"/>
    <property type="project" value="UniProtKB-KW"/>
</dbReference>
<comment type="caution">
    <text evidence="7">The sequence shown here is derived from an EMBL/GenBank/DDBJ whole genome shotgun (WGS) entry which is preliminary data.</text>
</comment>
<evidence type="ECO:0000256" key="3">
    <source>
        <dbReference type="ARBA" id="ARBA00022741"/>
    </source>
</evidence>
<dbReference type="Proteomes" id="UP001629113">
    <property type="component" value="Unassembled WGS sequence"/>
</dbReference>
<protein>
    <submittedName>
        <fullName evidence="7">Protein kinase domain-containing protein</fullName>
    </submittedName>
</protein>
<dbReference type="PANTHER" id="PTHR45646">
    <property type="entry name" value="SERINE/THREONINE-PROTEIN KINASE DOA-RELATED"/>
    <property type="match status" value="1"/>
</dbReference>
<proteinExistence type="predicted"/>
<evidence type="ECO:0000256" key="4">
    <source>
        <dbReference type="ARBA" id="ARBA00022777"/>
    </source>
</evidence>
<keyword evidence="5" id="KW-0067">ATP-binding</keyword>
<dbReference type="Gene3D" id="1.10.510.10">
    <property type="entry name" value="Transferase(Phosphotransferase) domain 1"/>
    <property type="match status" value="1"/>
</dbReference>
<sequence>MSFPPPETYPFTFSSAPPAGMYLAPVLEHPSWSSESETKPNVKDSVEDESRYTEDGLLPILLGQLFQNERYQVIHKLGIGGEATVWAVHDRHRPGYAAMKVLSASATARSQDIQILERLRRGPDHPGAQFICHVFDHFFVDGPLGRHLCLMSPLLGPRVLDALDGLAPDRSNQAFWDLTRKLMKQTVQGLAFLHSRSVIHGGNIPRTLLSTTTDLLDFTPFNILVVMRGLNHLSLDQLYNEVIGTPHKVRVSSQDARMPEYLVARARFRKDIVPFMEKEIRIIDFGLAYFADQAVAIWGTPANYAAPELMVLELPSMRADLWALSCTVFEICFDFILFDGDTMSEVLANIIKIFGIIPGSLCGARGNIKLLEMCPEIVARVGRGEPVQEESFESIVYLQFPIGFTRENVHEHTSSRGPDLVDFLRQGLNYVANSRTPAARLVSHPWLNPVGGN</sequence>
<dbReference type="InterPro" id="IPR000719">
    <property type="entry name" value="Prot_kinase_dom"/>
</dbReference>
<evidence type="ECO:0000256" key="5">
    <source>
        <dbReference type="ARBA" id="ARBA00022840"/>
    </source>
</evidence>
<dbReference type="Gene3D" id="3.30.200.20">
    <property type="entry name" value="Phosphorylase Kinase, domain 1"/>
    <property type="match status" value="1"/>
</dbReference>
<evidence type="ECO:0000313" key="7">
    <source>
        <dbReference type="EMBL" id="KAL3420518.1"/>
    </source>
</evidence>
<keyword evidence="1" id="KW-0723">Serine/threonine-protein kinase</keyword>
<dbReference type="SMART" id="SM00220">
    <property type="entry name" value="S_TKc"/>
    <property type="match status" value="1"/>
</dbReference>
<accession>A0ABR4PB57</accession>
<organism evidence="7 8">
    <name type="scientific">Phlyctema vagabunda</name>
    <dbReference type="NCBI Taxonomy" id="108571"/>
    <lineage>
        <taxon>Eukaryota</taxon>
        <taxon>Fungi</taxon>
        <taxon>Dikarya</taxon>
        <taxon>Ascomycota</taxon>
        <taxon>Pezizomycotina</taxon>
        <taxon>Leotiomycetes</taxon>
        <taxon>Helotiales</taxon>
        <taxon>Dermateaceae</taxon>
        <taxon>Phlyctema</taxon>
    </lineage>
</organism>
<dbReference type="SUPFAM" id="SSF56112">
    <property type="entry name" value="Protein kinase-like (PK-like)"/>
    <property type="match status" value="1"/>
</dbReference>
<evidence type="ECO:0000259" key="6">
    <source>
        <dbReference type="PROSITE" id="PS50011"/>
    </source>
</evidence>
<keyword evidence="3" id="KW-0547">Nucleotide-binding</keyword>
<dbReference type="InterPro" id="IPR011009">
    <property type="entry name" value="Kinase-like_dom_sf"/>
</dbReference>